<dbReference type="GO" id="GO:0055085">
    <property type="term" value="P:transmembrane transport"/>
    <property type="evidence" value="ECO:0000318"/>
    <property type="project" value="GO_Central"/>
</dbReference>
<dbReference type="FunCoup" id="F0ZFY7">
    <property type="interactions" value="15"/>
</dbReference>
<feature type="transmembrane region" description="Helical" evidence="8">
    <location>
        <begin position="320"/>
        <end position="344"/>
    </location>
</feature>
<reference evidence="11" key="1">
    <citation type="journal article" date="2011" name="Genome Biol.">
        <title>Comparative genomics of the social amoebae Dictyostelium discoideum and Dictyostelium purpureum.</title>
        <authorList>
            <consortium name="US DOE Joint Genome Institute (JGI-PGF)"/>
            <person name="Sucgang R."/>
            <person name="Kuo A."/>
            <person name="Tian X."/>
            <person name="Salerno W."/>
            <person name="Parikh A."/>
            <person name="Feasley C.L."/>
            <person name="Dalin E."/>
            <person name="Tu H."/>
            <person name="Huang E."/>
            <person name="Barry K."/>
            <person name="Lindquist E."/>
            <person name="Shapiro H."/>
            <person name="Bruce D."/>
            <person name="Schmutz J."/>
            <person name="Salamov A."/>
            <person name="Fey P."/>
            <person name="Gaudet P."/>
            <person name="Anjard C."/>
            <person name="Babu M.M."/>
            <person name="Basu S."/>
            <person name="Bushmanova Y."/>
            <person name="van der Wel H."/>
            <person name="Katoh-Kurasawa M."/>
            <person name="Dinh C."/>
            <person name="Coutinho P.M."/>
            <person name="Saito T."/>
            <person name="Elias M."/>
            <person name="Schaap P."/>
            <person name="Kay R.R."/>
            <person name="Henrissat B."/>
            <person name="Eichinger L."/>
            <person name="Rivero F."/>
            <person name="Putnam N.H."/>
            <person name="West C.M."/>
            <person name="Loomis W.F."/>
            <person name="Chisholm R.L."/>
            <person name="Shaulsky G."/>
            <person name="Strassmann J.E."/>
            <person name="Queller D.C."/>
            <person name="Kuspa A."/>
            <person name="Grigoriev I.V."/>
        </authorList>
    </citation>
    <scope>NUCLEOTIDE SEQUENCE [LARGE SCALE GENOMIC DNA]</scope>
    <source>
        <strain evidence="11">QSDP1</strain>
    </source>
</reference>
<dbReference type="InterPro" id="IPR036259">
    <property type="entry name" value="MFS_trans_sf"/>
</dbReference>
<comment type="similarity">
    <text evidence="2 7">Belongs to the major facilitator superfamily. Sugar transporter (TC 2.A.1.1) family.</text>
</comment>
<dbReference type="OrthoDB" id="4142200at2759"/>
<feature type="transmembrane region" description="Helical" evidence="8">
    <location>
        <begin position="64"/>
        <end position="84"/>
    </location>
</feature>
<proteinExistence type="inferred from homology"/>
<feature type="transmembrane region" description="Helical" evidence="8">
    <location>
        <begin position="351"/>
        <end position="374"/>
    </location>
</feature>
<feature type="transmembrane region" description="Helical" evidence="8">
    <location>
        <begin position="286"/>
        <end position="308"/>
    </location>
</feature>
<keyword evidence="3 7" id="KW-0813">Transport</keyword>
<dbReference type="InParanoid" id="F0ZFY7"/>
<evidence type="ECO:0000313" key="10">
    <source>
        <dbReference type="EMBL" id="EGC37122.1"/>
    </source>
</evidence>
<dbReference type="InterPro" id="IPR050814">
    <property type="entry name" value="Myo-inositol_Transporter"/>
</dbReference>
<dbReference type="PANTHER" id="PTHR48020:SF12">
    <property type="entry name" value="PROTON MYO-INOSITOL COTRANSPORTER"/>
    <property type="match status" value="1"/>
</dbReference>
<feature type="transmembrane region" description="Helical" evidence="8">
    <location>
        <begin position="104"/>
        <end position="124"/>
    </location>
</feature>
<dbReference type="eggNOG" id="KOG0254">
    <property type="taxonomic scope" value="Eukaryota"/>
</dbReference>
<evidence type="ECO:0000256" key="2">
    <source>
        <dbReference type="ARBA" id="ARBA00010992"/>
    </source>
</evidence>
<dbReference type="RefSeq" id="XP_003286325.1">
    <property type="nucleotide sequence ID" value="XM_003286277.1"/>
</dbReference>
<dbReference type="PANTHER" id="PTHR48020">
    <property type="entry name" value="PROTON MYO-INOSITOL COTRANSPORTER"/>
    <property type="match status" value="1"/>
</dbReference>
<feature type="transmembrane region" description="Helical" evidence="8">
    <location>
        <begin position="450"/>
        <end position="468"/>
    </location>
</feature>
<feature type="transmembrane region" description="Helical" evidence="8">
    <location>
        <begin position="380"/>
        <end position="406"/>
    </location>
</feature>
<keyword evidence="4 8" id="KW-0812">Transmembrane</keyword>
<gene>
    <name evidence="10" type="ORF">DICPUDRAFT_30768</name>
</gene>
<dbReference type="InterPro" id="IPR003663">
    <property type="entry name" value="Sugar/inositol_transpt"/>
</dbReference>
<dbReference type="EMBL" id="GL871007">
    <property type="protein sequence ID" value="EGC37122.1"/>
    <property type="molecule type" value="Genomic_DNA"/>
</dbReference>
<dbReference type="InterPro" id="IPR020846">
    <property type="entry name" value="MFS_dom"/>
</dbReference>
<evidence type="ECO:0000256" key="1">
    <source>
        <dbReference type="ARBA" id="ARBA00004141"/>
    </source>
</evidence>
<protein>
    <recommendedName>
        <fullName evidence="9">Major facilitator superfamily (MFS) profile domain-containing protein</fullName>
    </recommendedName>
</protein>
<evidence type="ECO:0000256" key="5">
    <source>
        <dbReference type="ARBA" id="ARBA00022989"/>
    </source>
</evidence>
<dbReference type="Gene3D" id="1.20.1250.20">
    <property type="entry name" value="MFS general substrate transporter like domains"/>
    <property type="match status" value="1"/>
</dbReference>
<dbReference type="Pfam" id="PF00083">
    <property type="entry name" value="Sugar_tr"/>
    <property type="match status" value="1"/>
</dbReference>
<dbReference type="FunFam" id="1.20.1250.20:FF:000118">
    <property type="entry name" value="D-xylose-proton symporter-like 3, chloroplastic"/>
    <property type="match status" value="1"/>
</dbReference>
<evidence type="ECO:0000256" key="8">
    <source>
        <dbReference type="SAM" id="Phobius"/>
    </source>
</evidence>
<evidence type="ECO:0000313" key="11">
    <source>
        <dbReference type="Proteomes" id="UP000001064"/>
    </source>
</evidence>
<dbReference type="GO" id="GO:0022857">
    <property type="term" value="F:transmembrane transporter activity"/>
    <property type="evidence" value="ECO:0000318"/>
    <property type="project" value="GO_Central"/>
</dbReference>
<organism evidence="10 11">
    <name type="scientific">Dictyostelium purpureum</name>
    <name type="common">Slime mold</name>
    <dbReference type="NCBI Taxonomy" id="5786"/>
    <lineage>
        <taxon>Eukaryota</taxon>
        <taxon>Amoebozoa</taxon>
        <taxon>Evosea</taxon>
        <taxon>Eumycetozoa</taxon>
        <taxon>Dictyostelia</taxon>
        <taxon>Dictyosteliales</taxon>
        <taxon>Dictyosteliaceae</taxon>
        <taxon>Dictyostelium</taxon>
    </lineage>
</organism>
<dbReference type="GO" id="GO:0005737">
    <property type="term" value="C:cytoplasm"/>
    <property type="evidence" value="ECO:0007669"/>
    <property type="project" value="UniProtKB-ARBA"/>
</dbReference>
<dbReference type="KEGG" id="dpp:DICPUDRAFT_30768"/>
<dbReference type="GeneID" id="10503742"/>
<evidence type="ECO:0000256" key="4">
    <source>
        <dbReference type="ARBA" id="ARBA00022692"/>
    </source>
</evidence>
<dbReference type="OMA" id="YWIDYGT"/>
<dbReference type="VEuPathDB" id="AmoebaDB:DICPUDRAFT_30768"/>
<keyword evidence="11" id="KW-1185">Reference proteome</keyword>
<dbReference type="NCBIfam" id="TIGR00879">
    <property type="entry name" value="SP"/>
    <property type="match status" value="1"/>
</dbReference>
<dbReference type="CDD" id="cd17315">
    <property type="entry name" value="MFS_GLUT_like"/>
    <property type="match status" value="1"/>
</dbReference>
<dbReference type="PROSITE" id="PS00216">
    <property type="entry name" value="SUGAR_TRANSPORT_1"/>
    <property type="match status" value="2"/>
</dbReference>
<feature type="transmembrane region" description="Helical" evidence="8">
    <location>
        <begin position="161"/>
        <end position="182"/>
    </location>
</feature>
<feature type="transmembrane region" description="Helical" evidence="8">
    <location>
        <begin position="194"/>
        <end position="213"/>
    </location>
</feature>
<evidence type="ECO:0000256" key="7">
    <source>
        <dbReference type="RuleBase" id="RU003346"/>
    </source>
</evidence>
<dbReference type="Proteomes" id="UP000001064">
    <property type="component" value="Unassembled WGS sequence"/>
</dbReference>
<dbReference type="SUPFAM" id="SSF103473">
    <property type="entry name" value="MFS general substrate transporter"/>
    <property type="match status" value="1"/>
</dbReference>
<feature type="transmembrane region" description="Helical" evidence="8">
    <location>
        <begin position="427"/>
        <end position="444"/>
    </location>
</feature>
<dbReference type="InterPro" id="IPR005829">
    <property type="entry name" value="Sugar_transporter_CS"/>
</dbReference>
<keyword evidence="5 8" id="KW-1133">Transmembrane helix</keyword>
<evidence type="ECO:0000256" key="6">
    <source>
        <dbReference type="ARBA" id="ARBA00023136"/>
    </source>
</evidence>
<dbReference type="InterPro" id="IPR005828">
    <property type="entry name" value="MFS_sugar_transport-like"/>
</dbReference>
<sequence>MTNSTVDGESDILDSIHRVEQVRNRNHSFELPLVKKKVSFTTPQRPSWLPHKPLWLQRVGSSSALIIILAASGGLIFGYNTGIIGPALGHIKDERRLNTVQQGLIVSGTLLGALISSFFGGFLADWIGRKPVIFITAIVTIGGAISSAATNPLGLIAPLRIILGFGVGISSAVCPLMVAEVVPVEKRGAYGSIFQLFITIGLLWANVMGVLLMRSANNWRWMFAIGSVPGFFVLIIWCVINESPVWIENKRLERERRIQGELINEEPSKKKSWRVLMEPKNRKPMFLGVVLCVFQQLTGINAFMYFSNIIFEYAGFTQEYGAITCSCILQVWNVSTTVVAALVVDKIGRRPLLFVGSIVMTAMDLLIALFFVTLEGKVKGWLQIVCLFAFVGAFAMSIGTLFWFIINEIFDPDVKDIGSPVLVALQWLFNMLLSFTFVSAVTYIGQSTMFWIFGGVGVMCVVLLAIFLPPEKIEKEGIVPFKDITNEFSQELTPSIFSKERFYNPKEEAIADNEILAEIPEESLDENGNLTIPVNLAR</sequence>
<name>F0ZFY7_DICPU</name>
<evidence type="ECO:0000256" key="3">
    <source>
        <dbReference type="ARBA" id="ARBA00022448"/>
    </source>
</evidence>
<dbReference type="PRINTS" id="PR00171">
    <property type="entry name" value="SUGRTRNSPORT"/>
</dbReference>
<evidence type="ECO:0000259" key="9">
    <source>
        <dbReference type="PROSITE" id="PS50850"/>
    </source>
</evidence>
<dbReference type="AlphaFoldDB" id="F0ZFY7"/>
<accession>F0ZFY7</accession>
<dbReference type="GO" id="GO:0016020">
    <property type="term" value="C:membrane"/>
    <property type="evidence" value="ECO:0000318"/>
    <property type="project" value="GO_Central"/>
</dbReference>
<dbReference type="STRING" id="5786.F0ZFY7"/>
<feature type="transmembrane region" description="Helical" evidence="8">
    <location>
        <begin position="131"/>
        <end position="149"/>
    </location>
</feature>
<feature type="transmembrane region" description="Helical" evidence="8">
    <location>
        <begin position="219"/>
        <end position="240"/>
    </location>
</feature>
<comment type="subcellular location">
    <subcellularLocation>
        <location evidence="1">Membrane</location>
        <topology evidence="1">Multi-pass membrane protein</topology>
    </subcellularLocation>
</comment>
<dbReference type="PROSITE" id="PS50850">
    <property type="entry name" value="MFS"/>
    <property type="match status" value="1"/>
</dbReference>
<feature type="domain" description="Major facilitator superfamily (MFS) profile" evidence="9">
    <location>
        <begin position="66"/>
        <end position="472"/>
    </location>
</feature>
<keyword evidence="6 8" id="KW-0472">Membrane</keyword>